<comment type="caution">
    <text evidence="2">The sequence shown here is derived from an EMBL/GenBank/DDBJ whole genome shotgun (WGS) entry which is preliminary data.</text>
</comment>
<feature type="region of interest" description="Disordered" evidence="1">
    <location>
        <begin position="1"/>
        <end position="67"/>
    </location>
</feature>
<protein>
    <submittedName>
        <fullName evidence="2">Uncharacterized protein</fullName>
    </submittedName>
</protein>
<name>A0A9P8PB72_9ASCO</name>
<dbReference type="OrthoDB" id="3998062at2759"/>
<dbReference type="Proteomes" id="UP000769157">
    <property type="component" value="Unassembled WGS sequence"/>
</dbReference>
<reference evidence="2" key="1">
    <citation type="journal article" date="2021" name="Open Biol.">
        <title>Shared evolutionary footprints suggest mitochondrial oxidative damage underlies multiple complex I losses in fungi.</title>
        <authorList>
            <person name="Schikora-Tamarit M.A."/>
            <person name="Marcet-Houben M."/>
            <person name="Nosek J."/>
            <person name="Gabaldon T."/>
        </authorList>
    </citation>
    <scope>NUCLEOTIDE SEQUENCE</scope>
    <source>
        <strain evidence="2">CBS6075</strain>
    </source>
</reference>
<reference evidence="2" key="2">
    <citation type="submission" date="2021-01" db="EMBL/GenBank/DDBJ databases">
        <authorList>
            <person name="Schikora-Tamarit M.A."/>
        </authorList>
    </citation>
    <scope>NUCLEOTIDE SEQUENCE</scope>
    <source>
        <strain evidence="2">CBS6075</strain>
    </source>
</reference>
<proteinExistence type="predicted"/>
<evidence type="ECO:0000313" key="2">
    <source>
        <dbReference type="EMBL" id="KAH3668546.1"/>
    </source>
</evidence>
<sequence length="379" mass="43725">MTGLRKNSKLMSFRKQSRKSQNPEPELRKKRKLQNPENGQTDTYQNSLKSELIMDDSDDDNNRITSKKDLRSNFSNIINQQPFFSHPSGMTIDLHSEMKLQRQRRLIELDMMREKELNHENNDGELSEDDLLSFSSSEDEEFMDSKLPKLHQLTRIDEKLNPCNMSVESLTTGLEQVDHLIRQYRGLDAESQVLNIYDHILPLATDLDEEKVKQVPGDVKMSTDKETKVNESDCHLISETSSFRLLAGERLTRKAPLSVSDDDRENSQEDSSNVSLEEFLNLEFDGNSIELDGAHNQISKTNATFATLDIMPQARNFEYRYNHDKINLALVNNYSNFNPSVEGKRSNKRGPLNKSALFYGNHSELSFNNYLFQMNDFVI</sequence>
<organism evidence="2 3">
    <name type="scientific">Ogataea philodendri</name>
    <dbReference type="NCBI Taxonomy" id="1378263"/>
    <lineage>
        <taxon>Eukaryota</taxon>
        <taxon>Fungi</taxon>
        <taxon>Dikarya</taxon>
        <taxon>Ascomycota</taxon>
        <taxon>Saccharomycotina</taxon>
        <taxon>Pichiomycetes</taxon>
        <taxon>Pichiales</taxon>
        <taxon>Pichiaceae</taxon>
        <taxon>Ogataea</taxon>
    </lineage>
</organism>
<dbReference type="GeneID" id="70234267"/>
<accession>A0A9P8PB72</accession>
<dbReference type="RefSeq" id="XP_046062960.1">
    <property type="nucleotide sequence ID" value="XM_046203156.1"/>
</dbReference>
<evidence type="ECO:0000313" key="3">
    <source>
        <dbReference type="Proteomes" id="UP000769157"/>
    </source>
</evidence>
<keyword evidence="3" id="KW-1185">Reference proteome</keyword>
<gene>
    <name evidence="2" type="ORF">OGAPHI_002300</name>
</gene>
<evidence type="ECO:0000256" key="1">
    <source>
        <dbReference type="SAM" id="MobiDB-lite"/>
    </source>
</evidence>
<dbReference type="AlphaFoldDB" id="A0A9P8PB72"/>
<feature type="compositionally biased region" description="Polar residues" evidence="1">
    <location>
        <begin position="35"/>
        <end position="49"/>
    </location>
</feature>
<dbReference type="EMBL" id="JAEUBE010000158">
    <property type="protein sequence ID" value="KAH3668546.1"/>
    <property type="molecule type" value="Genomic_DNA"/>
</dbReference>